<dbReference type="Pfam" id="PF07905">
    <property type="entry name" value="PucR"/>
    <property type="match status" value="1"/>
</dbReference>
<protein>
    <submittedName>
        <fullName evidence="3">PucR family transcriptional regulator ligand-binding domain-containing protein</fullName>
    </submittedName>
</protein>
<evidence type="ECO:0000259" key="1">
    <source>
        <dbReference type="Pfam" id="PF07905"/>
    </source>
</evidence>
<dbReference type="InterPro" id="IPR051448">
    <property type="entry name" value="CdaR-like_regulators"/>
</dbReference>
<evidence type="ECO:0000313" key="3">
    <source>
        <dbReference type="EMBL" id="UOO89985.1"/>
    </source>
</evidence>
<dbReference type="InterPro" id="IPR025736">
    <property type="entry name" value="PucR_C-HTH_dom"/>
</dbReference>
<feature type="domain" description="Purine catabolism PurC-like" evidence="1">
    <location>
        <begin position="7"/>
        <end position="123"/>
    </location>
</feature>
<dbReference type="PANTHER" id="PTHR33744">
    <property type="entry name" value="CARBOHYDRATE DIACID REGULATOR"/>
    <property type="match status" value="1"/>
</dbReference>
<evidence type="ECO:0000259" key="2">
    <source>
        <dbReference type="Pfam" id="PF13556"/>
    </source>
</evidence>
<accession>A0ABY4E538</accession>
<keyword evidence="4" id="KW-1185">Reference proteome</keyword>
<feature type="domain" description="PucR C-terminal helix-turn-helix" evidence="2">
    <location>
        <begin position="430"/>
        <end position="486"/>
    </location>
</feature>
<dbReference type="EMBL" id="CP091511">
    <property type="protein sequence ID" value="UOO89985.1"/>
    <property type="molecule type" value="Genomic_DNA"/>
</dbReference>
<dbReference type="Pfam" id="PF13556">
    <property type="entry name" value="HTH_30"/>
    <property type="match status" value="1"/>
</dbReference>
<reference evidence="3 4" key="1">
    <citation type="journal article" date="2022" name="Res Sq">
        <title>Evolution of multicellular longitudinally dividing oral cavity symbionts (Neisseriaceae).</title>
        <authorList>
            <person name="Nyongesa S."/>
            <person name="Weber P."/>
            <person name="Bernet E."/>
            <person name="Pullido F."/>
            <person name="Nieckarz M."/>
            <person name="Delaby M."/>
            <person name="Nieves C."/>
            <person name="Viehboeck T."/>
            <person name="Krause N."/>
            <person name="Rivera-Millot A."/>
            <person name="Nakamura A."/>
            <person name="Vischer N."/>
            <person name="VanNieuwenhze M."/>
            <person name="Brun Y."/>
            <person name="Cava F."/>
            <person name="Bulgheresi S."/>
            <person name="Veyrier F."/>
        </authorList>
    </citation>
    <scope>NUCLEOTIDE SEQUENCE [LARGE SCALE GENOMIC DNA]</scope>
    <source>
        <strain evidence="3 4">SN4</strain>
    </source>
</reference>
<dbReference type="InterPro" id="IPR012914">
    <property type="entry name" value="PucR_dom"/>
</dbReference>
<gene>
    <name evidence="3" type="ORF">LVJ82_03075</name>
</gene>
<name>A0ABY4E538_9NEIS</name>
<proteinExistence type="predicted"/>
<evidence type="ECO:0000313" key="4">
    <source>
        <dbReference type="Proteomes" id="UP000832011"/>
    </source>
</evidence>
<sequence>MGLCIKDIIGNPVLKTQAVTQHLQADLAVHWAHVCELNDPTEWLGAGDLLMTTGIGIPVQAEEQITYVQRLAQAQLAGMLIGNDMQAPADISALLAEAERLQFNVLLMAYEVPFSAITKVIIEDKEHQEHVRRTAITQVYETARLSIQGMDLERLIDKLQQDIQSPLYLVDPHTWQPWSVGLPALPEAVHQACVASSSMEKHPLSTLQRFMADAEEWLRLPLPTQNAASIVVKNSHWTDYILLNHVAAVVGIELERTRFEYENVLRLGAELFEELIQQRMPEAHTLERLQPFRYDLKHAHVFSFKSDRALLNLWNEWLCRKGIRVLFKKQPNRVLGLCSDVADLAEVQALLGHAIGYSAAIGTVYRLPEAIHESQLALEFCNANEALVAYDACSNIPFWLPANLDIAKQVFDTVLGELERYDVHNHSKLVLSLKVFLEANKSWKTASEHLHVHKQSLIYRIKKIEDITQRSLNHIDDVTILWFAIKSGMLIGKI</sequence>
<dbReference type="Proteomes" id="UP000832011">
    <property type="component" value="Chromosome"/>
</dbReference>
<dbReference type="PANTHER" id="PTHR33744:SF1">
    <property type="entry name" value="DNA-BINDING TRANSCRIPTIONAL ACTIVATOR ADER"/>
    <property type="match status" value="1"/>
</dbReference>
<dbReference type="Gene3D" id="1.10.10.2840">
    <property type="entry name" value="PucR C-terminal helix-turn-helix domain"/>
    <property type="match status" value="1"/>
</dbReference>
<dbReference type="RefSeq" id="WP_058356110.1">
    <property type="nucleotide sequence ID" value="NZ_CABKVG010000008.1"/>
</dbReference>
<dbReference type="InterPro" id="IPR042070">
    <property type="entry name" value="PucR_C-HTH_sf"/>
</dbReference>
<organism evidence="3 4">
    <name type="scientific">Vitreoscilla massiliensis</name>
    <dbReference type="NCBI Taxonomy" id="1689272"/>
    <lineage>
        <taxon>Bacteria</taxon>
        <taxon>Pseudomonadati</taxon>
        <taxon>Pseudomonadota</taxon>
        <taxon>Betaproteobacteria</taxon>
        <taxon>Neisseriales</taxon>
        <taxon>Neisseriaceae</taxon>
        <taxon>Vitreoscilla</taxon>
    </lineage>
</organism>